<feature type="transmembrane region" description="Helical" evidence="7">
    <location>
        <begin position="355"/>
        <end position="378"/>
    </location>
</feature>
<evidence type="ECO:0000256" key="3">
    <source>
        <dbReference type="ARBA" id="ARBA00022519"/>
    </source>
</evidence>
<keyword evidence="2" id="KW-1003">Cell membrane</keyword>
<evidence type="ECO:0000256" key="1">
    <source>
        <dbReference type="ARBA" id="ARBA00004429"/>
    </source>
</evidence>
<keyword evidence="5 7" id="KW-1133">Transmembrane helix</keyword>
<feature type="transmembrane region" description="Helical" evidence="7">
    <location>
        <begin position="331"/>
        <end position="349"/>
    </location>
</feature>
<evidence type="ECO:0000259" key="8">
    <source>
        <dbReference type="Pfam" id="PF06808"/>
    </source>
</evidence>
<dbReference type="PANTHER" id="PTHR33362:SF2">
    <property type="entry name" value="TRAP TRANSPORTER LARGE PERMEASE PROTEIN"/>
    <property type="match status" value="1"/>
</dbReference>
<organism evidence="9">
    <name type="scientific">anaerobic digester metagenome</name>
    <dbReference type="NCBI Taxonomy" id="1263854"/>
    <lineage>
        <taxon>unclassified sequences</taxon>
        <taxon>metagenomes</taxon>
        <taxon>ecological metagenomes</taxon>
    </lineage>
</organism>
<evidence type="ECO:0000313" key="9">
    <source>
        <dbReference type="EMBL" id="VFU13973.1"/>
    </source>
</evidence>
<accession>A0A485LY77</accession>
<feature type="transmembrane region" description="Helical" evidence="7">
    <location>
        <begin position="305"/>
        <end position="324"/>
    </location>
</feature>
<dbReference type="GO" id="GO:0005886">
    <property type="term" value="C:plasma membrane"/>
    <property type="evidence" value="ECO:0007669"/>
    <property type="project" value="UniProtKB-SubCell"/>
</dbReference>
<dbReference type="NCBIfam" id="TIGR00786">
    <property type="entry name" value="dctM"/>
    <property type="match status" value="1"/>
</dbReference>
<keyword evidence="3" id="KW-0997">Cell inner membrane</keyword>
<reference evidence="9" key="1">
    <citation type="submission" date="2019-03" db="EMBL/GenBank/DDBJ databases">
        <authorList>
            <person name="Hao L."/>
        </authorList>
    </citation>
    <scope>NUCLEOTIDE SEQUENCE</scope>
</reference>
<gene>
    <name evidence="9" type="primary">siaT</name>
    <name evidence="9" type="ORF">SCFA_230013</name>
</gene>
<evidence type="ECO:0000256" key="2">
    <source>
        <dbReference type="ARBA" id="ARBA00022475"/>
    </source>
</evidence>
<evidence type="ECO:0000256" key="5">
    <source>
        <dbReference type="ARBA" id="ARBA00022989"/>
    </source>
</evidence>
<feature type="transmembrane region" description="Helical" evidence="7">
    <location>
        <begin position="240"/>
        <end position="256"/>
    </location>
</feature>
<evidence type="ECO:0000256" key="7">
    <source>
        <dbReference type="SAM" id="Phobius"/>
    </source>
</evidence>
<sequence>MELILFLSCFLVLLIIGFPIALNLLTSSIVYLYAADYPLALVGQRLFEGMNGFALLAVPFFVLMGQLMLKGRLLEALADFVSAFFGHMKGALGFVVIGTCLLMGSIVGLAVAVAASLGSLMIPMMKEQGYSPGFSSAVMSSAALLGPIMPPGVLMVIYCIAVGRTSIAGLFLATIIPAFLIAIAQMFIVHRRALKENLPSQPKAAWPEKWRKMRAAIPALMLPVIILGGIFGRIFTVTEASAVGALYAFIYVFFITRKVTVKDLPGIFLETAVTSGLIILLVGAGTVAAWVVANEQIVNNLMAPISHLPAWGFLLLVNVILIIFGMFMDDAASAVVLGPIIAPIAWSLGIDPIHIGAIFCTNLVIGLATPPFGIVLFVTSPIAKVTIEETFKYAWPMIAASIGVLLIMTFFPQTVLWLPRLFGY</sequence>
<feature type="transmembrane region" description="Helical" evidence="7">
    <location>
        <begin position="268"/>
        <end position="293"/>
    </location>
</feature>
<feature type="transmembrane region" description="Helical" evidence="7">
    <location>
        <begin position="167"/>
        <end position="189"/>
    </location>
</feature>
<protein>
    <submittedName>
        <fullName evidence="9">Sialic acid TRAP transporter permease protein SiaT</fullName>
    </submittedName>
</protein>
<feature type="domain" description="TRAP C4-dicarboxylate transport system permease DctM subunit" evidence="8">
    <location>
        <begin position="8"/>
        <end position="413"/>
    </location>
</feature>
<name>A0A485LY77_9ZZZZ</name>
<feature type="transmembrane region" description="Helical" evidence="7">
    <location>
        <begin position="103"/>
        <end position="125"/>
    </location>
</feature>
<feature type="transmembrane region" description="Helical" evidence="7">
    <location>
        <begin position="215"/>
        <end position="234"/>
    </location>
</feature>
<dbReference type="PIRSF" id="PIRSF006066">
    <property type="entry name" value="HI0050"/>
    <property type="match status" value="1"/>
</dbReference>
<comment type="subcellular location">
    <subcellularLocation>
        <location evidence="1">Cell inner membrane</location>
        <topology evidence="1">Multi-pass membrane protein</topology>
    </subcellularLocation>
</comment>
<feature type="transmembrane region" description="Helical" evidence="7">
    <location>
        <begin position="137"/>
        <end position="161"/>
    </location>
</feature>
<feature type="transmembrane region" description="Helical" evidence="7">
    <location>
        <begin position="50"/>
        <end position="69"/>
    </location>
</feature>
<evidence type="ECO:0000256" key="6">
    <source>
        <dbReference type="ARBA" id="ARBA00023136"/>
    </source>
</evidence>
<dbReference type="InterPro" id="IPR010656">
    <property type="entry name" value="DctM"/>
</dbReference>
<dbReference type="AlphaFoldDB" id="A0A485LY77"/>
<keyword evidence="6 7" id="KW-0472">Membrane</keyword>
<proteinExistence type="predicted"/>
<dbReference type="PANTHER" id="PTHR33362">
    <property type="entry name" value="SIALIC ACID TRAP TRANSPORTER PERMEASE PROTEIN SIAT-RELATED"/>
    <property type="match status" value="1"/>
</dbReference>
<feature type="transmembrane region" description="Helical" evidence="7">
    <location>
        <begin position="390"/>
        <end position="411"/>
    </location>
</feature>
<dbReference type="EMBL" id="CAADRM010000085">
    <property type="protein sequence ID" value="VFU13973.1"/>
    <property type="molecule type" value="Genomic_DNA"/>
</dbReference>
<keyword evidence="4 7" id="KW-0812">Transmembrane</keyword>
<evidence type="ECO:0000256" key="4">
    <source>
        <dbReference type="ARBA" id="ARBA00022692"/>
    </source>
</evidence>
<dbReference type="Pfam" id="PF06808">
    <property type="entry name" value="DctM"/>
    <property type="match status" value="1"/>
</dbReference>
<dbReference type="InterPro" id="IPR004681">
    <property type="entry name" value="TRAP_DctM"/>
</dbReference>
<dbReference type="GO" id="GO:0022857">
    <property type="term" value="F:transmembrane transporter activity"/>
    <property type="evidence" value="ECO:0007669"/>
    <property type="project" value="TreeGrafter"/>
</dbReference>